<reference evidence="1" key="1">
    <citation type="journal article" date="2021" name="New Phytol.">
        <title>Evolutionary innovations through gain and loss of genes in the ectomycorrhizal Boletales.</title>
        <authorList>
            <person name="Wu G."/>
            <person name="Miyauchi S."/>
            <person name="Morin E."/>
            <person name="Kuo A."/>
            <person name="Drula E."/>
            <person name="Varga T."/>
            <person name="Kohler A."/>
            <person name="Feng B."/>
            <person name="Cao Y."/>
            <person name="Lipzen A."/>
            <person name="Daum C."/>
            <person name="Hundley H."/>
            <person name="Pangilinan J."/>
            <person name="Johnson J."/>
            <person name="Barry K."/>
            <person name="LaButti K."/>
            <person name="Ng V."/>
            <person name="Ahrendt S."/>
            <person name="Min B."/>
            <person name="Choi I.G."/>
            <person name="Park H."/>
            <person name="Plett J.M."/>
            <person name="Magnuson J."/>
            <person name="Spatafora J.W."/>
            <person name="Nagy L.G."/>
            <person name="Henrissat B."/>
            <person name="Grigoriev I.V."/>
            <person name="Yang Z.L."/>
            <person name="Xu J."/>
            <person name="Martin F.M."/>
        </authorList>
    </citation>
    <scope>NUCLEOTIDE SEQUENCE</scope>
    <source>
        <strain evidence="1">KUC20120723A-06</strain>
    </source>
</reference>
<evidence type="ECO:0000313" key="2">
    <source>
        <dbReference type="Proteomes" id="UP000790709"/>
    </source>
</evidence>
<organism evidence="1 2">
    <name type="scientific">Leucogyrophana mollusca</name>
    <dbReference type="NCBI Taxonomy" id="85980"/>
    <lineage>
        <taxon>Eukaryota</taxon>
        <taxon>Fungi</taxon>
        <taxon>Dikarya</taxon>
        <taxon>Basidiomycota</taxon>
        <taxon>Agaricomycotina</taxon>
        <taxon>Agaricomycetes</taxon>
        <taxon>Agaricomycetidae</taxon>
        <taxon>Boletales</taxon>
        <taxon>Boletales incertae sedis</taxon>
        <taxon>Leucogyrophana</taxon>
    </lineage>
</organism>
<name>A0ACB8BXM8_9AGAM</name>
<sequence length="443" mass="48309">MDSELPRYSRFSNGASQSTSNAGGTDYVVSLERGNGQRWLSLSVKSRAPDSSSLPSFYAGDSISGCANLDIAKSESIRAITVQVIAVVMLVGREEEIFLKIEQDLWNPSMNLPDGTNVSRLGSGRYSWPFSIRLPRETQVSGKGEKRMHPLPPTYTGRASPAYIDYRLVLTVKRGAMRPNETLHTAFAYMVVTQSGLPSPMLQKAYRDNLPIMGPERDPEGWNVLHAVRILGTLFGSKSVEVTCTLAIAKPLSYARGCPMPLMMSFVGRDEQALDLLSAPSSIRVFLVKSLITGSDSTRGDVERRDSDEQYQEVVARAVFWPTGNGASSSRGNTRVLQGEIDVKRSLVPSFSFPQLTVTYSLEFHPFNATGFVASLSTSGALASQRVAVTSLPARGISARSHAPPEYAQEQAGDYNTSIGLLEAGNQRFAQYGRTAMQHILPP</sequence>
<evidence type="ECO:0000313" key="1">
    <source>
        <dbReference type="EMBL" id="KAH7930681.1"/>
    </source>
</evidence>
<protein>
    <submittedName>
        <fullName evidence="1">Uncharacterized protein</fullName>
    </submittedName>
</protein>
<gene>
    <name evidence="1" type="ORF">BV22DRAFT_1000220</name>
</gene>
<comment type="caution">
    <text evidence="1">The sequence shown here is derived from an EMBL/GenBank/DDBJ whole genome shotgun (WGS) entry which is preliminary data.</text>
</comment>
<dbReference type="EMBL" id="MU266330">
    <property type="protein sequence ID" value="KAH7930681.1"/>
    <property type="molecule type" value="Genomic_DNA"/>
</dbReference>
<dbReference type="Proteomes" id="UP000790709">
    <property type="component" value="Unassembled WGS sequence"/>
</dbReference>
<proteinExistence type="predicted"/>
<accession>A0ACB8BXM8</accession>
<keyword evidence="2" id="KW-1185">Reference proteome</keyword>